<evidence type="ECO:0000256" key="4">
    <source>
        <dbReference type="ARBA" id="ARBA00035204"/>
    </source>
</evidence>
<keyword evidence="7" id="KW-1185">Reference proteome</keyword>
<evidence type="ECO:0000313" key="6">
    <source>
        <dbReference type="EMBL" id="SAY39459.1"/>
    </source>
</evidence>
<dbReference type="GO" id="GO:0006412">
    <property type="term" value="P:translation"/>
    <property type="evidence" value="ECO:0007669"/>
    <property type="project" value="UniProtKB-UniRule"/>
</dbReference>
<dbReference type="Pfam" id="PF00831">
    <property type="entry name" value="Ribosomal_L29"/>
    <property type="match status" value="1"/>
</dbReference>
<dbReference type="HAMAP" id="MF_00374">
    <property type="entry name" value="Ribosomal_uL29"/>
    <property type="match status" value="1"/>
</dbReference>
<comment type="similarity">
    <text evidence="1 5">Belongs to the universal ribosomal protein uL29 family.</text>
</comment>
<dbReference type="Proteomes" id="UP000182631">
    <property type="component" value="Unassembled WGS sequence"/>
</dbReference>
<dbReference type="SUPFAM" id="SSF46561">
    <property type="entry name" value="Ribosomal protein L29 (L29p)"/>
    <property type="match status" value="1"/>
</dbReference>
<dbReference type="Gene3D" id="1.10.287.310">
    <property type="match status" value="1"/>
</dbReference>
<organism evidence="6 7">
    <name type="scientific">Candidatus Synechococcus spongiarum</name>
    <dbReference type="NCBI Taxonomy" id="431041"/>
    <lineage>
        <taxon>Bacteria</taxon>
        <taxon>Bacillati</taxon>
        <taxon>Cyanobacteriota</taxon>
        <taxon>Cyanophyceae</taxon>
        <taxon>Synechococcales</taxon>
        <taxon>Synechococcaceae</taxon>
        <taxon>Synechococcus</taxon>
    </lineage>
</organism>
<name>A0A165AH16_9SYNE</name>
<evidence type="ECO:0000256" key="1">
    <source>
        <dbReference type="ARBA" id="ARBA00009254"/>
    </source>
</evidence>
<dbReference type="CDD" id="cd00427">
    <property type="entry name" value="Ribosomal_L29_HIP"/>
    <property type="match status" value="1"/>
</dbReference>
<dbReference type="AlphaFoldDB" id="A0A165AH16"/>
<keyword evidence="3 5" id="KW-0687">Ribonucleoprotein</keyword>
<dbReference type="InterPro" id="IPR001854">
    <property type="entry name" value="Ribosomal_uL29"/>
</dbReference>
<evidence type="ECO:0000313" key="7">
    <source>
        <dbReference type="Proteomes" id="UP000182631"/>
    </source>
</evidence>
<dbReference type="EMBL" id="FITM01000174">
    <property type="protein sequence ID" value="SAY39459.1"/>
    <property type="molecule type" value="Genomic_DNA"/>
</dbReference>
<protein>
    <recommendedName>
        <fullName evidence="4 5">Large ribosomal subunit protein uL29</fullName>
    </recommendedName>
</protein>
<dbReference type="GO" id="GO:0003735">
    <property type="term" value="F:structural constituent of ribosome"/>
    <property type="evidence" value="ECO:0007669"/>
    <property type="project" value="InterPro"/>
</dbReference>
<dbReference type="InterPro" id="IPR050063">
    <property type="entry name" value="Ribosomal_protein_uL29"/>
</dbReference>
<proteinExistence type="inferred from homology"/>
<dbReference type="GO" id="GO:0022625">
    <property type="term" value="C:cytosolic large ribosomal subunit"/>
    <property type="evidence" value="ECO:0007669"/>
    <property type="project" value="TreeGrafter"/>
</dbReference>
<sequence>MDSMTNSAYTDLLQLDDSALKEQVAAARKNLFELRFKRATRQLDKSHLFRQTRVKLARLLTIQRQRRQVKPSTSLSTD</sequence>
<dbReference type="PANTHER" id="PTHR10916">
    <property type="entry name" value="60S RIBOSOMAL PROTEIN L35/50S RIBOSOMAL PROTEIN L29"/>
    <property type="match status" value="1"/>
</dbReference>
<reference evidence="7" key="1">
    <citation type="submission" date="2016-02" db="EMBL/GenBank/DDBJ databases">
        <authorList>
            <person name="liu f."/>
        </authorList>
    </citation>
    <scope>NUCLEOTIDE SEQUENCE [LARGE SCALE GENOMIC DNA]</scope>
</reference>
<accession>A0A165AH16</accession>
<evidence type="ECO:0000256" key="5">
    <source>
        <dbReference type="HAMAP-Rule" id="MF_00374"/>
    </source>
</evidence>
<dbReference type="PANTHER" id="PTHR10916:SF0">
    <property type="entry name" value="LARGE RIBOSOMAL SUBUNIT PROTEIN UL29C"/>
    <property type="match status" value="1"/>
</dbReference>
<dbReference type="InterPro" id="IPR036049">
    <property type="entry name" value="Ribosomal_uL29_sf"/>
</dbReference>
<evidence type="ECO:0000256" key="3">
    <source>
        <dbReference type="ARBA" id="ARBA00023274"/>
    </source>
</evidence>
<gene>
    <name evidence="5" type="primary">rpmC</name>
    <name evidence="5" type="synonym">rpl29</name>
    <name evidence="6" type="ORF">FLM9_1623</name>
</gene>
<keyword evidence="2 5" id="KW-0689">Ribosomal protein</keyword>
<evidence type="ECO:0000256" key="2">
    <source>
        <dbReference type="ARBA" id="ARBA00022980"/>
    </source>
</evidence>
<dbReference type="NCBIfam" id="TIGR00012">
    <property type="entry name" value="L29"/>
    <property type="match status" value="1"/>
</dbReference>